<reference evidence="1 2" key="1">
    <citation type="submission" date="2016-09" db="EMBL/GenBank/DDBJ databases">
        <title>Genomic analysis reveals versatility of anaerobic energy metabolism of Geosporobacter ferrireducens IRF9 of phylum Firmicutes.</title>
        <authorList>
            <person name="Kim S.-J."/>
        </authorList>
    </citation>
    <scope>NUCLEOTIDE SEQUENCE [LARGE SCALE GENOMIC DNA]</scope>
    <source>
        <strain evidence="1 2">IRF9</strain>
    </source>
</reference>
<gene>
    <name evidence="1" type="ORF">Gferi_21450</name>
</gene>
<evidence type="ECO:0000313" key="1">
    <source>
        <dbReference type="EMBL" id="AOT73250.1"/>
    </source>
</evidence>
<organism evidence="1 2">
    <name type="scientific">Geosporobacter ferrireducens</name>
    <dbReference type="NCBI Taxonomy" id="1424294"/>
    <lineage>
        <taxon>Bacteria</taxon>
        <taxon>Bacillati</taxon>
        <taxon>Bacillota</taxon>
        <taxon>Clostridia</taxon>
        <taxon>Peptostreptococcales</taxon>
        <taxon>Thermotaleaceae</taxon>
        <taxon>Geosporobacter</taxon>
    </lineage>
</organism>
<sequence>MDRIKNISLEEKEACEKPHGTLEQILQQMLSYKQLHRVILRVEKGEIYNAIKSRYVLGFLEEIDIGSKKEITLQTDSLEILAKQLIEYQSGIEIVNPDRLKCIIRKYLAQITEHCFNLI</sequence>
<name>A0A1D8GQP0_9FIRM</name>
<evidence type="ECO:0000313" key="2">
    <source>
        <dbReference type="Proteomes" id="UP000095743"/>
    </source>
</evidence>
<dbReference type="Proteomes" id="UP000095743">
    <property type="component" value="Chromosome"/>
</dbReference>
<proteinExistence type="predicted"/>
<protein>
    <submittedName>
        <fullName evidence="1">Uncharacterized protein</fullName>
    </submittedName>
</protein>
<accession>A0A1D8GQP0</accession>
<dbReference type="KEGG" id="gfe:Gferi_21450"/>
<keyword evidence="2" id="KW-1185">Reference proteome</keyword>
<dbReference type="AlphaFoldDB" id="A0A1D8GQP0"/>
<dbReference type="STRING" id="1424294.Gferi_21450"/>
<dbReference type="EMBL" id="CP017269">
    <property type="protein sequence ID" value="AOT73250.1"/>
    <property type="molecule type" value="Genomic_DNA"/>
</dbReference>